<evidence type="ECO:0000313" key="3">
    <source>
        <dbReference type="Proteomes" id="UP000286806"/>
    </source>
</evidence>
<dbReference type="SMART" id="SM00987">
    <property type="entry name" value="UreE_C"/>
    <property type="match status" value="1"/>
</dbReference>
<evidence type="ECO:0000313" key="2">
    <source>
        <dbReference type="EMBL" id="GBL44389.1"/>
    </source>
</evidence>
<dbReference type="InterPro" id="IPR005122">
    <property type="entry name" value="Uracil-DNA_glycosylase-like"/>
</dbReference>
<dbReference type="EMBL" id="BGOW01000001">
    <property type="protein sequence ID" value="GBL44389.1"/>
    <property type="molecule type" value="Genomic_DNA"/>
</dbReference>
<dbReference type="NCBIfam" id="TIGR04274">
    <property type="entry name" value="hypoxanDNAglyco"/>
    <property type="match status" value="1"/>
</dbReference>
<dbReference type="InterPro" id="IPR026353">
    <property type="entry name" value="Hypoxan-DNA_Glyclase"/>
</dbReference>
<sequence length="171" mass="18839">MSQVHSFSPIADAQARVLILGSMPGKLSLQAQQYYAHPRNAFWPILGELVGAHAELPYQARMQVLKANGIALWDVLKSCTREGSLDSDIDDASIIANDFASFHRAHPDIAHVFFNGAKAEACYRKHVLPSLSMAAQLHYQRLPSTSPAHASLTRAQKLKAWEVVKLKALVL</sequence>
<dbReference type="RefSeq" id="WP_124703221.1">
    <property type="nucleotide sequence ID" value="NZ_BGOW01000001.1"/>
</dbReference>
<dbReference type="AlphaFoldDB" id="A0A401J9T1"/>
<feature type="domain" description="Uracil-DNA glycosylase-like" evidence="1">
    <location>
        <begin position="8"/>
        <end position="165"/>
    </location>
</feature>
<dbReference type="SUPFAM" id="SSF52141">
    <property type="entry name" value="Uracil-DNA glycosylase-like"/>
    <property type="match status" value="1"/>
</dbReference>
<reference evidence="2 3" key="1">
    <citation type="journal article" date="2019" name="Front. Microbiol.">
        <title>Genomes of Neutrophilic Sulfur-Oxidizing Chemolithoautotrophs Representing 9 Proteobacterial Species From 8 Genera.</title>
        <authorList>
            <person name="Watanabe T."/>
            <person name="Kojima H."/>
            <person name="Umezawa K."/>
            <person name="Hori C."/>
            <person name="Takasuka T.E."/>
            <person name="Kato Y."/>
            <person name="Fukui M."/>
        </authorList>
    </citation>
    <scope>NUCLEOTIDE SEQUENCE [LARGE SCALE GENOMIC DNA]</scope>
    <source>
        <strain evidence="2 3">TTN</strain>
    </source>
</reference>
<dbReference type="InterPro" id="IPR036895">
    <property type="entry name" value="Uracil-DNA_glycosylase-like_sf"/>
</dbReference>
<comment type="caution">
    <text evidence="2">The sequence shown here is derived from an EMBL/GenBank/DDBJ whole genome shotgun (WGS) entry which is preliminary data.</text>
</comment>
<dbReference type="OrthoDB" id="9799921at2"/>
<name>A0A401J9T1_9PROT</name>
<organism evidence="2 3">
    <name type="scientific">Sulfuriferula multivorans</name>
    <dbReference type="NCBI Taxonomy" id="1559896"/>
    <lineage>
        <taxon>Bacteria</taxon>
        <taxon>Pseudomonadati</taxon>
        <taxon>Pseudomonadota</taxon>
        <taxon>Betaproteobacteria</taxon>
        <taxon>Nitrosomonadales</taxon>
        <taxon>Sulfuricellaceae</taxon>
        <taxon>Sulfuriferula</taxon>
    </lineage>
</organism>
<dbReference type="Proteomes" id="UP000286806">
    <property type="component" value="Unassembled WGS sequence"/>
</dbReference>
<protein>
    <submittedName>
        <fullName evidence="2">G:T/U mismatch-specific uracil/thymine DNA-glycosylase</fullName>
    </submittedName>
</protein>
<evidence type="ECO:0000259" key="1">
    <source>
        <dbReference type="SMART" id="SM00986"/>
    </source>
</evidence>
<gene>
    <name evidence="2" type="ORF">SFMTTN_0184</name>
</gene>
<dbReference type="SMART" id="SM00986">
    <property type="entry name" value="UDG"/>
    <property type="match status" value="1"/>
</dbReference>
<keyword evidence="3" id="KW-1185">Reference proteome</keyword>
<dbReference type="Gene3D" id="3.40.470.10">
    <property type="entry name" value="Uracil-DNA glycosylase-like domain"/>
    <property type="match status" value="1"/>
</dbReference>
<accession>A0A401J9T1</accession>
<dbReference type="Pfam" id="PF03167">
    <property type="entry name" value="UDG"/>
    <property type="match status" value="1"/>
</dbReference>
<proteinExistence type="predicted"/>
<dbReference type="CDD" id="cd10032">
    <property type="entry name" value="UDG-F6_HDG"/>
    <property type="match status" value="1"/>
</dbReference>